<dbReference type="PANTHER" id="PTHR23057">
    <property type="entry name" value="JUXTAPOSED WITH ANOTHER ZINC FINGER PROTEIN 1"/>
    <property type="match status" value="1"/>
</dbReference>
<keyword evidence="7" id="KW-1133">Transmembrane helix</keyword>
<feature type="region of interest" description="Disordered" evidence="6">
    <location>
        <begin position="157"/>
        <end position="210"/>
    </location>
</feature>
<dbReference type="InterPro" id="IPR013087">
    <property type="entry name" value="Znf_C2H2_type"/>
</dbReference>
<dbReference type="Proteomes" id="UP001159405">
    <property type="component" value="Unassembled WGS sequence"/>
</dbReference>
<feature type="transmembrane region" description="Helical" evidence="7">
    <location>
        <begin position="21"/>
        <end position="42"/>
    </location>
</feature>
<keyword evidence="7" id="KW-0472">Membrane</keyword>
<evidence type="ECO:0000259" key="8">
    <source>
        <dbReference type="PROSITE" id="PS50157"/>
    </source>
</evidence>
<protein>
    <recommendedName>
        <fullName evidence="8">C2H2-type domain-containing protein</fullName>
    </recommendedName>
</protein>
<keyword evidence="2" id="KW-0677">Repeat</keyword>
<evidence type="ECO:0000256" key="3">
    <source>
        <dbReference type="ARBA" id="ARBA00022771"/>
    </source>
</evidence>
<dbReference type="EMBL" id="CALNXK010000064">
    <property type="protein sequence ID" value="CAH3140351.1"/>
    <property type="molecule type" value="Genomic_DNA"/>
</dbReference>
<name>A0ABN8PCA2_9CNID</name>
<keyword evidence="1" id="KW-0479">Metal-binding</keyword>
<reference evidence="9 10" key="1">
    <citation type="submission" date="2022-05" db="EMBL/GenBank/DDBJ databases">
        <authorList>
            <consortium name="Genoscope - CEA"/>
            <person name="William W."/>
        </authorList>
    </citation>
    <scope>NUCLEOTIDE SEQUENCE [LARGE SCALE GENOMIC DNA]</scope>
</reference>
<feature type="domain" description="C2H2-type" evidence="8">
    <location>
        <begin position="235"/>
        <end position="265"/>
    </location>
</feature>
<dbReference type="SMART" id="SM00355">
    <property type="entry name" value="ZnF_C2H2"/>
    <property type="match status" value="2"/>
</dbReference>
<evidence type="ECO:0000313" key="10">
    <source>
        <dbReference type="Proteomes" id="UP001159405"/>
    </source>
</evidence>
<keyword evidence="4" id="KW-0862">Zinc</keyword>
<keyword evidence="10" id="KW-1185">Reference proteome</keyword>
<proteinExistence type="predicted"/>
<dbReference type="PROSITE" id="PS00028">
    <property type="entry name" value="ZINC_FINGER_C2H2_1"/>
    <property type="match status" value="1"/>
</dbReference>
<feature type="transmembrane region" description="Helical" evidence="7">
    <location>
        <begin position="80"/>
        <end position="100"/>
    </location>
</feature>
<organism evidence="9 10">
    <name type="scientific">Porites lobata</name>
    <dbReference type="NCBI Taxonomy" id="104759"/>
    <lineage>
        <taxon>Eukaryota</taxon>
        <taxon>Metazoa</taxon>
        <taxon>Cnidaria</taxon>
        <taxon>Anthozoa</taxon>
        <taxon>Hexacorallia</taxon>
        <taxon>Scleractinia</taxon>
        <taxon>Fungiina</taxon>
        <taxon>Poritidae</taxon>
        <taxon>Porites</taxon>
    </lineage>
</organism>
<evidence type="ECO:0000256" key="4">
    <source>
        <dbReference type="ARBA" id="ARBA00022833"/>
    </source>
</evidence>
<dbReference type="InterPro" id="IPR051580">
    <property type="entry name" value="ZnF-Chromatin_assoc"/>
</dbReference>
<evidence type="ECO:0000256" key="7">
    <source>
        <dbReference type="SAM" id="Phobius"/>
    </source>
</evidence>
<gene>
    <name evidence="9" type="ORF">PLOB_00041205</name>
</gene>
<keyword evidence="3 5" id="KW-0863">Zinc-finger</keyword>
<evidence type="ECO:0000256" key="1">
    <source>
        <dbReference type="ARBA" id="ARBA00022723"/>
    </source>
</evidence>
<feature type="transmembrane region" description="Helical" evidence="7">
    <location>
        <begin position="48"/>
        <end position="68"/>
    </location>
</feature>
<comment type="caution">
    <text evidence="9">The sequence shown here is derived from an EMBL/GenBank/DDBJ whole genome shotgun (WGS) entry which is preliminary data.</text>
</comment>
<feature type="compositionally biased region" description="Acidic residues" evidence="6">
    <location>
        <begin position="195"/>
        <end position="208"/>
    </location>
</feature>
<evidence type="ECO:0000256" key="6">
    <source>
        <dbReference type="SAM" id="MobiDB-lite"/>
    </source>
</evidence>
<keyword evidence="7" id="KW-0812">Transmembrane</keyword>
<dbReference type="PROSITE" id="PS51257">
    <property type="entry name" value="PROKAR_LIPOPROTEIN"/>
    <property type="match status" value="1"/>
</dbReference>
<evidence type="ECO:0000256" key="2">
    <source>
        <dbReference type="ARBA" id="ARBA00022737"/>
    </source>
</evidence>
<dbReference type="Gene3D" id="3.30.160.60">
    <property type="entry name" value="Classic Zinc Finger"/>
    <property type="match status" value="1"/>
</dbReference>
<sequence>MGERLKAALRGYLKYRLIMRIIWAFVGVVVGIAGCIVFAKVYHNYNAAIWAGVSALFAVVFLHLHFAVRRDIERIIPRSKFTVIMYIGLTGLIAGVVGFFTNLALGIHRHETVVHIEKDPRVLEKQEAAQPAALPLSYINCFFTDAARNAIKQKEPVLSVTEPSTPSPDHGVIKKKRSTPPKITLQTISNSDVLDGGDDDGNLSDNSDDSWTSDSFASDLVLNAVATDDGEGKRYICPVPGCGKRYKNVNGIKYHAKYGHRKDTNRPKIKAHKCHCGKSYKSPSGLRHHIVTQHSTTPKHSVPQELENVA</sequence>
<dbReference type="PROSITE" id="PS50157">
    <property type="entry name" value="ZINC_FINGER_C2H2_2"/>
    <property type="match status" value="1"/>
</dbReference>
<dbReference type="PANTHER" id="PTHR23057:SF0">
    <property type="entry name" value="JUXTAPOSED WITH ANOTHER ZINC FINGER PROTEIN 1"/>
    <property type="match status" value="1"/>
</dbReference>
<accession>A0ABN8PCA2</accession>
<evidence type="ECO:0000313" key="9">
    <source>
        <dbReference type="EMBL" id="CAH3140351.1"/>
    </source>
</evidence>
<evidence type="ECO:0000256" key="5">
    <source>
        <dbReference type="PROSITE-ProRule" id="PRU00042"/>
    </source>
</evidence>